<sequence>MANFNLYFVKFKRKKHQRNEPTFNDMLDCLTALRGLGAQPNYKYPFEWVESISEGFIVASRANDALTFMTAGTAHLLKNVDFDEVRKINKLVVFDFDLSDDAPQIIAHVSNIKDAGHTVDGFD</sequence>
<dbReference type="Proteomes" id="UP001278050">
    <property type="component" value="Unassembled WGS sequence"/>
</dbReference>
<reference evidence="1 2" key="1">
    <citation type="submission" date="2023-11" db="EMBL/GenBank/DDBJ databases">
        <title>MicrobeMod: A computational toolkit for identifying prokaryotic methylation and restriction-modification with nanopore sequencing.</title>
        <authorList>
            <person name="Crits-Christoph A."/>
            <person name="Kang S.C."/>
            <person name="Lee H."/>
            <person name="Ostrov N."/>
        </authorList>
    </citation>
    <scope>NUCLEOTIDE SEQUENCE [LARGE SCALE GENOMIC DNA]</scope>
    <source>
        <strain evidence="1 2">ATCC BAA-571</strain>
    </source>
</reference>
<name>A0ABU4Q4J3_9GAMM</name>
<comment type="caution">
    <text evidence="1">The sequence shown here is derived from an EMBL/GenBank/DDBJ whole genome shotgun (WGS) entry which is preliminary data.</text>
</comment>
<dbReference type="RefSeq" id="WP_074681395.1">
    <property type="nucleotide sequence ID" value="NZ_CBCSET010000005.1"/>
</dbReference>
<evidence type="ECO:0000313" key="2">
    <source>
        <dbReference type="Proteomes" id="UP001278050"/>
    </source>
</evidence>
<evidence type="ECO:0000313" key="1">
    <source>
        <dbReference type="EMBL" id="MDX5995104.1"/>
    </source>
</evidence>
<protein>
    <submittedName>
        <fullName evidence="1">Uncharacterized protein</fullName>
    </submittedName>
</protein>
<keyword evidence="2" id="KW-1185">Reference proteome</keyword>
<organism evidence="1 2">
    <name type="scientific">Ectopseudomonas alcaliphila</name>
    <dbReference type="NCBI Taxonomy" id="101564"/>
    <lineage>
        <taxon>Bacteria</taxon>
        <taxon>Pseudomonadati</taxon>
        <taxon>Pseudomonadota</taxon>
        <taxon>Gammaproteobacteria</taxon>
        <taxon>Pseudomonadales</taxon>
        <taxon>Pseudomonadaceae</taxon>
        <taxon>Ectopseudomonas</taxon>
    </lineage>
</organism>
<gene>
    <name evidence="1" type="ORF">SIM71_23825</name>
</gene>
<accession>A0ABU4Q4J3</accession>
<dbReference type="EMBL" id="JAWXXP010000001">
    <property type="protein sequence ID" value="MDX5995104.1"/>
    <property type="molecule type" value="Genomic_DNA"/>
</dbReference>
<proteinExistence type="predicted"/>